<evidence type="ECO:0000313" key="3">
    <source>
        <dbReference type="EMBL" id="QXH51702.1"/>
    </source>
</evidence>
<keyword evidence="1" id="KW-0812">Transmembrane</keyword>
<evidence type="ECO:0000313" key="4">
    <source>
        <dbReference type="Proteomes" id="UP001046350"/>
    </source>
</evidence>
<evidence type="ECO:0000256" key="2">
    <source>
        <dbReference type="SAM" id="SignalP"/>
    </source>
</evidence>
<keyword evidence="1" id="KW-0472">Membrane</keyword>
<dbReference type="Proteomes" id="UP001046350">
    <property type="component" value="Chromosome"/>
</dbReference>
<evidence type="ECO:0000256" key="1">
    <source>
        <dbReference type="SAM" id="Phobius"/>
    </source>
</evidence>
<name>A0ABX8N8L0_9PSED</name>
<reference evidence="3" key="1">
    <citation type="journal article" date="2021" name="Microorganisms">
        <title>The Ever-Expanding Pseudomonas Genus: Description of 43 New Species and Partition of the Pseudomonas putida Group.</title>
        <authorList>
            <person name="Girard L."/>
            <person name="Lood C."/>
            <person name="Hofte M."/>
            <person name="Vandamme P."/>
            <person name="Rokni-Zadeh H."/>
            <person name="van Noort V."/>
            <person name="Lavigne R."/>
            <person name="De Mot R."/>
        </authorList>
    </citation>
    <scope>NUCLEOTIDE SEQUENCE</scope>
    <source>
        <strain evidence="3">COW40</strain>
    </source>
</reference>
<feature type="chain" id="PRO_5046877916" description="Cyclic di-GMP-binding protein" evidence="2">
    <location>
        <begin position="26"/>
        <end position="726"/>
    </location>
</feature>
<feature type="signal peptide" evidence="2">
    <location>
        <begin position="1"/>
        <end position="25"/>
    </location>
</feature>
<dbReference type="EMBL" id="CP077076">
    <property type="protein sequence ID" value="QXH51702.1"/>
    <property type="molecule type" value="Genomic_DNA"/>
</dbReference>
<protein>
    <recommendedName>
        <fullName evidence="5">Cyclic di-GMP-binding protein</fullName>
    </recommendedName>
</protein>
<dbReference type="RefSeq" id="WP_217841207.1">
    <property type="nucleotide sequence ID" value="NZ_CP077076.1"/>
</dbReference>
<evidence type="ECO:0008006" key="5">
    <source>
        <dbReference type="Google" id="ProtNLM"/>
    </source>
</evidence>
<feature type="transmembrane region" description="Helical" evidence="1">
    <location>
        <begin position="695"/>
        <end position="716"/>
    </location>
</feature>
<proteinExistence type="predicted"/>
<keyword evidence="4" id="KW-1185">Reference proteome</keyword>
<organism evidence="3 4">
    <name type="scientific">Pseudomonas fakonensis</name>
    <dbReference type="NCBI Taxonomy" id="2842355"/>
    <lineage>
        <taxon>Bacteria</taxon>
        <taxon>Pseudomonadati</taxon>
        <taxon>Pseudomonadota</taxon>
        <taxon>Gammaproteobacteria</taxon>
        <taxon>Pseudomonadales</taxon>
        <taxon>Pseudomonadaceae</taxon>
        <taxon>Pseudomonas</taxon>
    </lineage>
</organism>
<keyword evidence="2" id="KW-0732">Signal</keyword>
<accession>A0ABX8N8L0</accession>
<gene>
    <name evidence="3" type="ORF">KSS94_00715</name>
</gene>
<sequence>MSHPNRRLQFAALSAALTSPLLAHATPASDALQALTAQDLVSRSVSLKDLGITNPVVLDQADNRQAFFLPVPKGVAISDAQIELKGRFIKGEEMPATLRLSVDGQPRVAERVSRAEGDLGRNLAVDSGRHASGFVNFTLDWSSPVSEDFCSPPRATANVLTLSPETRLNYRYSMSALGSLAEAWSSLPGEPVILVAGGALERTSFDSAWRLGVALERSARRAQVRALPQVGDSVQLAGVDVPPALAKLPAFAALAGKQAHKLADPAELGALLLLDAPAIRADLAVADAALVGQINSALDALGQQLQDDREAQDALSQWRKRRAALAGSALPSQQMQLLSLGRQAVVAVAADAGAKAAGVFDAYWRDVLVAPQAQVRQVGEALRNDSGHVRLSALGGNFNTFDVVSRGEWTATFPLSAVSVNGRMPGELNLDLAAAPGASSTAPVASVIWNNVLLNAAQMTADGSAERLKARIPGYALGVTNTVQVRFQRQPSSPHCAEIPQAYPVNVLPSSYLTQADAEPDGTFVGLLPLLAGKPQVLVNPSALQTPVASLGKLIRLASAASLSPVNAELLLSDAKGDVTPDRPFLALDVQLPGAKPVLGVAELERLQAQGNQQLALDLQGPQGLGTLSVVASNGQDGVLWNSLGNPGMVPQQPFLLTRGNAVVVGEQGPLTWIDTTDPELNLSGTPFHQWRKQLVWALPTLSGIVLVLLVLGVIARRLRLKNKGK</sequence>
<keyword evidence="1" id="KW-1133">Transmembrane helix</keyword>